<feature type="region of interest" description="Disordered" evidence="1">
    <location>
        <begin position="36"/>
        <end position="74"/>
    </location>
</feature>
<organism evidence="2 3">
    <name type="scientific">Physocladia obscura</name>
    <dbReference type="NCBI Taxonomy" id="109957"/>
    <lineage>
        <taxon>Eukaryota</taxon>
        <taxon>Fungi</taxon>
        <taxon>Fungi incertae sedis</taxon>
        <taxon>Chytridiomycota</taxon>
        <taxon>Chytridiomycota incertae sedis</taxon>
        <taxon>Chytridiomycetes</taxon>
        <taxon>Chytridiales</taxon>
        <taxon>Chytriomycetaceae</taxon>
        <taxon>Physocladia</taxon>
    </lineage>
</organism>
<proteinExistence type="predicted"/>
<reference evidence="2" key="1">
    <citation type="submission" date="2020-05" db="EMBL/GenBank/DDBJ databases">
        <title>Phylogenomic resolution of chytrid fungi.</title>
        <authorList>
            <person name="Stajich J.E."/>
            <person name="Amses K."/>
            <person name="Simmons R."/>
            <person name="Seto K."/>
            <person name="Myers J."/>
            <person name="Bonds A."/>
            <person name="Quandt C.A."/>
            <person name="Barry K."/>
            <person name="Liu P."/>
            <person name="Grigoriev I."/>
            <person name="Longcore J.E."/>
            <person name="James T.Y."/>
        </authorList>
    </citation>
    <scope>NUCLEOTIDE SEQUENCE</scope>
    <source>
        <strain evidence="2">JEL0513</strain>
    </source>
</reference>
<comment type="caution">
    <text evidence="2">The sequence shown here is derived from an EMBL/GenBank/DDBJ whole genome shotgun (WGS) entry which is preliminary data.</text>
</comment>
<dbReference type="Proteomes" id="UP001211907">
    <property type="component" value="Unassembled WGS sequence"/>
</dbReference>
<protein>
    <submittedName>
        <fullName evidence="2">Uncharacterized protein</fullName>
    </submittedName>
</protein>
<gene>
    <name evidence="2" type="ORF">HK100_009893</name>
</gene>
<keyword evidence="3" id="KW-1185">Reference proteome</keyword>
<evidence type="ECO:0000256" key="1">
    <source>
        <dbReference type="SAM" id="MobiDB-lite"/>
    </source>
</evidence>
<sequence length="250" mass="27231">MDRGEANGLLSQRTKHSLGANLSPKSQSIEIETIGVNSEQPENSSNTTHFKRKTDSDVITERNDTIVKGSNPISNSLISTTNASANSNVDADLIATSDSVISATSSNTINASGKSKLSSRISMRSITKNWSLERFGKRKTNDVPSARVVTRASTVQVVRRENEKFATVYNNGSDYIEALAGRSVLTESPKQSIEFLVVGDQLQSISAEKNAGSIALTELRKHRLESLPAENMKKKFTENTFGLDALFYVT</sequence>
<feature type="compositionally biased region" description="Polar residues" evidence="1">
    <location>
        <begin position="36"/>
        <end position="48"/>
    </location>
</feature>
<evidence type="ECO:0000313" key="2">
    <source>
        <dbReference type="EMBL" id="KAJ3127169.1"/>
    </source>
</evidence>
<feature type="compositionally biased region" description="Basic and acidic residues" evidence="1">
    <location>
        <begin position="53"/>
        <end position="65"/>
    </location>
</feature>
<dbReference type="AlphaFoldDB" id="A0AAD5XEY0"/>
<accession>A0AAD5XEY0</accession>
<evidence type="ECO:0000313" key="3">
    <source>
        <dbReference type="Proteomes" id="UP001211907"/>
    </source>
</evidence>
<name>A0AAD5XEY0_9FUNG</name>
<dbReference type="EMBL" id="JADGJH010000525">
    <property type="protein sequence ID" value="KAJ3127169.1"/>
    <property type="molecule type" value="Genomic_DNA"/>
</dbReference>